<organism evidence="3 4">
    <name type="scientific">Acidianus ambivalens</name>
    <name type="common">Desulfurolobus ambivalens</name>
    <dbReference type="NCBI Taxonomy" id="2283"/>
    <lineage>
        <taxon>Archaea</taxon>
        <taxon>Thermoproteota</taxon>
        <taxon>Thermoprotei</taxon>
        <taxon>Sulfolobales</taxon>
        <taxon>Sulfolobaceae</taxon>
        <taxon>Acidianus</taxon>
    </lineage>
</organism>
<feature type="domain" description="Tr-type G" evidence="1">
    <location>
        <begin position="4"/>
        <end position="210"/>
    </location>
</feature>
<evidence type="ECO:0000259" key="1">
    <source>
        <dbReference type="Pfam" id="PF00009"/>
    </source>
</evidence>
<name>A0A650CTE4_ACIAM</name>
<dbReference type="GO" id="GO:0003924">
    <property type="term" value="F:GTPase activity"/>
    <property type="evidence" value="ECO:0007669"/>
    <property type="project" value="InterPro"/>
</dbReference>
<dbReference type="AlphaFoldDB" id="A0A650CTE4"/>
<evidence type="ECO:0000313" key="2">
    <source>
        <dbReference type="EMBL" id="MQL56414.1"/>
    </source>
</evidence>
<dbReference type="InterPro" id="IPR000795">
    <property type="entry name" value="T_Tr_GTP-bd_dom"/>
</dbReference>
<accession>A0A650CTE4</accession>
<proteinExistence type="predicted"/>
<evidence type="ECO:0000313" key="5">
    <source>
        <dbReference type="Proteomes" id="UP000474054"/>
    </source>
</evidence>
<reference evidence="3 4" key="2">
    <citation type="submission" date="2019-10" db="EMBL/GenBank/DDBJ databases">
        <title>Genome Sequences from Six Type Strain Members of the Archaeal Family Sulfolobaceae: Acidianus ambivalens, Acidianus infernus, Metallosphaera prunae, Stygiolobus azoricus, Sulfolobus metallicus, and Sulfurisphaera ohwakuensis.</title>
        <authorList>
            <person name="Counts J.A."/>
            <person name="Kelly R.M."/>
        </authorList>
    </citation>
    <scope>NUCLEOTIDE SEQUENCE [LARGE SCALE GENOMIC DNA]</scope>
    <source>
        <strain evidence="3 4">LEI 10</strain>
    </source>
</reference>
<keyword evidence="4" id="KW-1185">Reference proteome</keyword>
<sequence length="418" mass="48195">MKKIIINIEGSVNSGKSTLLGYLLWKYSTNKDYIAQKTRLFQIYNKQYKVPVQEYLANLIQITSDETIRQMTSKSHAVNITIGDLQLIAIDIGGHNRYTYQAHLSTVESDTTLFAIPVDEIKEKAYLKNTMLTHLITTYLVRKAFGRTPEFHVIITKIDMEKDYDKYVSQVKSDLDRIGKILGMTDARFYYYTSSIIVKGINDIQAEGQYEELLKNLESTVQTRINSSKTVFHARDVMNPTENIKVLAGRVMSGKIQKNDVLNTPYGEQKVIQIEEFGQKIYAADPTSYIAIRFERDNFPLNFKGGEVLGNFEYFSNGEITLLDLRDTIKRIQEEFELKDEQYYNPPSKIQKGTKFYTTINGYRTALKVEDVISEESKKLRLKVKIEDRVDKISVFGEIRNTGITYEENNKIWGAFIL</sequence>
<dbReference type="Gene3D" id="3.40.50.300">
    <property type="entry name" value="P-loop containing nucleotide triphosphate hydrolases"/>
    <property type="match status" value="1"/>
</dbReference>
<gene>
    <name evidence="3" type="ORF">D1866_02705</name>
    <name evidence="2" type="ORF">GFB69_12045</name>
</gene>
<dbReference type="GO" id="GO:0005525">
    <property type="term" value="F:GTP binding"/>
    <property type="evidence" value="ECO:0007669"/>
    <property type="project" value="InterPro"/>
</dbReference>
<dbReference type="SUPFAM" id="SSF52540">
    <property type="entry name" value="P-loop containing nucleoside triphosphate hydrolases"/>
    <property type="match status" value="1"/>
</dbReference>
<dbReference type="GeneID" id="42778613"/>
<protein>
    <recommendedName>
        <fullName evidence="1">Tr-type G domain-containing protein</fullName>
    </recommendedName>
</protein>
<evidence type="ECO:0000313" key="4">
    <source>
        <dbReference type="Proteomes" id="UP000426328"/>
    </source>
</evidence>
<dbReference type="EMBL" id="CP045482">
    <property type="protein sequence ID" value="QGR21053.1"/>
    <property type="molecule type" value="Genomic_DNA"/>
</dbReference>
<reference evidence="2 5" key="1">
    <citation type="submission" date="2019-10" db="EMBL/GenBank/DDBJ databases">
        <title>Comparative genomics of sulfur disproportionating microorganisms.</title>
        <authorList>
            <person name="Ward L.M."/>
            <person name="Bertran E."/>
            <person name="Johnston D."/>
        </authorList>
    </citation>
    <scope>NUCLEOTIDE SEQUENCE [LARGE SCALE GENOMIC DNA]</scope>
    <source>
        <strain evidence="2 5">DSM 3772</strain>
    </source>
</reference>
<dbReference type="Pfam" id="PF00009">
    <property type="entry name" value="GTP_EFTU"/>
    <property type="match status" value="1"/>
</dbReference>
<dbReference type="RefSeq" id="WP_152943219.1">
    <property type="nucleotide sequence ID" value="NZ_CP045482.1"/>
</dbReference>
<dbReference type="Gene3D" id="2.40.30.10">
    <property type="entry name" value="Translation factors"/>
    <property type="match status" value="1"/>
</dbReference>
<dbReference type="Proteomes" id="UP000426328">
    <property type="component" value="Chromosome"/>
</dbReference>
<evidence type="ECO:0000313" key="3">
    <source>
        <dbReference type="EMBL" id="QGR21053.1"/>
    </source>
</evidence>
<dbReference type="InterPro" id="IPR027417">
    <property type="entry name" value="P-loop_NTPase"/>
</dbReference>
<dbReference type="Proteomes" id="UP000474054">
    <property type="component" value="Unassembled WGS sequence"/>
</dbReference>
<dbReference type="KEGG" id="aamb:D1866_02705"/>
<dbReference type="EMBL" id="WHYS01000004">
    <property type="protein sequence ID" value="MQL56414.1"/>
    <property type="molecule type" value="Genomic_DNA"/>
</dbReference>